<evidence type="ECO:0000259" key="13">
    <source>
        <dbReference type="PROSITE" id="PS50908"/>
    </source>
</evidence>
<dbReference type="FunFam" id="3.10.110.10:FF:000050">
    <property type="entry name" value="eIF-2-alpha kinase GCN2"/>
    <property type="match status" value="1"/>
</dbReference>
<evidence type="ECO:0000313" key="14">
    <source>
        <dbReference type="EMBL" id="CAF9936854.1"/>
    </source>
</evidence>
<dbReference type="PROSITE" id="PS00107">
    <property type="entry name" value="PROTEIN_KINASE_ATP"/>
    <property type="match status" value="1"/>
</dbReference>
<evidence type="ECO:0000256" key="5">
    <source>
        <dbReference type="ARBA" id="ARBA00022777"/>
    </source>
</evidence>
<dbReference type="PANTHER" id="PTHR11042:SF136">
    <property type="entry name" value="EIF-2-ALPHA KINASE GCN2"/>
    <property type="match status" value="1"/>
</dbReference>
<dbReference type="Pfam" id="PF05773">
    <property type="entry name" value="RWD"/>
    <property type="match status" value="1"/>
</dbReference>
<accession>A0A8H3G8P8</accession>
<dbReference type="Pfam" id="PF00069">
    <property type="entry name" value="Pkinase"/>
    <property type="match status" value="3"/>
</dbReference>
<dbReference type="GO" id="GO:0004674">
    <property type="term" value="F:protein serine/threonine kinase activity"/>
    <property type="evidence" value="ECO:0007669"/>
    <property type="project" value="UniProtKB-KW"/>
</dbReference>
<dbReference type="InterPro" id="IPR017441">
    <property type="entry name" value="Protein_kinase_ATP_BS"/>
</dbReference>
<evidence type="ECO:0000256" key="7">
    <source>
        <dbReference type="ARBA" id="ARBA00037982"/>
    </source>
</evidence>
<gene>
    <name evidence="14" type="ORF">HETSPECPRED_010477</name>
</gene>
<evidence type="ECO:0000259" key="12">
    <source>
        <dbReference type="PROSITE" id="PS50011"/>
    </source>
</evidence>
<comment type="catalytic activity">
    <reaction evidence="8">
        <text>L-threonyl-[protein] + ATP = O-phospho-L-threonyl-[protein] + ADP + H(+)</text>
        <dbReference type="Rhea" id="RHEA:46608"/>
        <dbReference type="Rhea" id="RHEA-COMP:11060"/>
        <dbReference type="Rhea" id="RHEA-COMP:11605"/>
        <dbReference type="ChEBI" id="CHEBI:15378"/>
        <dbReference type="ChEBI" id="CHEBI:30013"/>
        <dbReference type="ChEBI" id="CHEBI:30616"/>
        <dbReference type="ChEBI" id="CHEBI:61977"/>
        <dbReference type="ChEBI" id="CHEBI:456216"/>
        <dbReference type="EC" id="2.7.11.1"/>
    </reaction>
</comment>
<dbReference type="OrthoDB" id="341578at2759"/>
<evidence type="ECO:0000256" key="10">
    <source>
        <dbReference type="PROSITE-ProRule" id="PRU10141"/>
    </source>
</evidence>
<feature type="domain" description="Protein kinase" evidence="12">
    <location>
        <begin position="233"/>
        <end position="508"/>
    </location>
</feature>
<dbReference type="InterPro" id="IPR050339">
    <property type="entry name" value="CC_SR_Kinase"/>
</dbReference>
<feature type="compositionally biased region" description="Polar residues" evidence="11">
    <location>
        <begin position="629"/>
        <end position="645"/>
    </location>
</feature>
<name>A0A8H3G8P8_9LECA</name>
<reference evidence="14" key="1">
    <citation type="submission" date="2021-03" db="EMBL/GenBank/DDBJ databases">
        <authorList>
            <person name="Tagirdzhanova G."/>
        </authorList>
    </citation>
    <scope>NUCLEOTIDE SEQUENCE</scope>
</reference>
<comment type="similarity">
    <text evidence="7">Belongs to the protein kinase superfamily. Ser/Thr protein kinase family. GCN2 subfamily.</text>
</comment>
<dbReference type="EMBL" id="CAJPDS010000095">
    <property type="protein sequence ID" value="CAF9936854.1"/>
    <property type="molecule type" value="Genomic_DNA"/>
</dbReference>
<dbReference type="GO" id="GO:0010468">
    <property type="term" value="P:regulation of gene expression"/>
    <property type="evidence" value="ECO:0007669"/>
    <property type="project" value="UniProtKB-ARBA"/>
</dbReference>
<evidence type="ECO:0000256" key="8">
    <source>
        <dbReference type="ARBA" id="ARBA00047899"/>
    </source>
</evidence>
<protein>
    <recommendedName>
        <fullName evidence="1">non-specific serine/threonine protein kinase</fullName>
        <ecNumber evidence="1">2.7.11.1</ecNumber>
    </recommendedName>
</protein>
<keyword evidence="4 10" id="KW-0547">Nucleotide-binding</keyword>
<dbReference type="GO" id="GO:0033554">
    <property type="term" value="P:cellular response to stress"/>
    <property type="evidence" value="ECO:0007669"/>
    <property type="project" value="UniProtKB-ARBA"/>
</dbReference>
<dbReference type="GO" id="GO:0005737">
    <property type="term" value="C:cytoplasm"/>
    <property type="evidence" value="ECO:0007669"/>
    <property type="project" value="TreeGrafter"/>
</dbReference>
<dbReference type="PROSITE" id="PS00108">
    <property type="entry name" value="PROTEIN_KINASE_ST"/>
    <property type="match status" value="1"/>
</dbReference>
<feature type="domain" description="RWD" evidence="13">
    <location>
        <begin position="14"/>
        <end position="125"/>
    </location>
</feature>
<feature type="region of interest" description="Disordered" evidence="11">
    <location>
        <begin position="629"/>
        <end position="649"/>
    </location>
</feature>
<dbReference type="PANTHER" id="PTHR11042">
    <property type="entry name" value="EUKARYOTIC TRANSLATION INITIATION FACTOR 2-ALPHA KINASE EIF2-ALPHA KINASE -RELATED"/>
    <property type="match status" value="1"/>
</dbReference>
<sequence length="865" mass="97094">MAPNVTNYAEIQNDEIEALRSIYMDDFVEHNTKLGAWNKVMDRSFSIKLRPHSGATSDVALNLTISLPNTYPKSTPKLDLSFDGGVGSSIRREAEELVSRKPRSLLGSEMIFEIATLLQDILDHGAHSTTSVALDKERAMQLEAVQQNTHDTVESTDKEEDADIEIRQEAANTAELQELTVTLEQSRLPGERRKAKWLDTLDENKDEQSDHLRFDRTMSTKDSKGSIYEFDTIHNLISFRQGPITKVSKVYTKSQQRDVEPHLLLKEARFHTAGKVKLVRGLMLDLEERLERLSTMKDDPNISKPLGYIITRSADNDDENNDEWYVGVLVGLAPKGSMQDLLETIAIVVPETFRAWALQLLEGLHFLHRNRIAHSSIHTSNILLEKAADTGNVVAKLADGHFQRAMHVLRANVSTTHHSATSSTNWAAPELTLGTSVEARLPTDIWDLGTCFSQMLFGLKVLNLYTSPRALIQTLELSPSLDELLDKLFRYDFKKRATTFDLLPAAFLRNEDPVLAQVSAPVLHSTGHENLSAVGEMARHRRESATKLASSRYRNDFVEAGRLGRGGFGEVVRSRNKLDGRFYAVKKIRSRSGSALNDVISEVMILSQINHPYVVRYYNAWLESDTAGQSNPIDISNSTEGASSSDSDDHRIVQAPSVLDFMSQSGLDVFEYDTDEETSFEKGYETSDQAADQNFRHASSDQLGGEDDHTDAMNNPQRKSITQTRISDSTLYIQMEYCERKTLRDLITGDIYLDNLEGWRIFRQILQGLAHIHALSIVHRDLKPENIFIDAENDVRIGDFGLARHGHYQPSTKPTDIGEAYTNFTKSIGTTFYVAPEVRSTGEGRYDEKADVSQLTPSHAAHLIT</sequence>
<dbReference type="Gene3D" id="1.10.510.10">
    <property type="entry name" value="Transferase(Phosphotransferase) domain 1"/>
    <property type="match status" value="2"/>
</dbReference>
<dbReference type="GO" id="GO:0051246">
    <property type="term" value="P:regulation of protein metabolic process"/>
    <property type="evidence" value="ECO:0007669"/>
    <property type="project" value="UniProtKB-ARBA"/>
</dbReference>
<evidence type="ECO:0000256" key="3">
    <source>
        <dbReference type="ARBA" id="ARBA00022679"/>
    </source>
</evidence>
<dbReference type="SUPFAM" id="SSF56112">
    <property type="entry name" value="Protein kinase-like (PK-like)"/>
    <property type="match status" value="2"/>
</dbReference>
<dbReference type="Gene3D" id="3.10.110.10">
    <property type="entry name" value="Ubiquitin Conjugating Enzyme"/>
    <property type="match status" value="1"/>
</dbReference>
<dbReference type="GO" id="GO:0005524">
    <property type="term" value="F:ATP binding"/>
    <property type="evidence" value="ECO:0007669"/>
    <property type="project" value="UniProtKB-UniRule"/>
</dbReference>
<dbReference type="CDD" id="cd14012">
    <property type="entry name" value="PK_eIF2AK_GCN2_rpt1"/>
    <property type="match status" value="1"/>
</dbReference>
<proteinExistence type="inferred from homology"/>
<evidence type="ECO:0000256" key="6">
    <source>
        <dbReference type="ARBA" id="ARBA00022840"/>
    </source>
</evidence>
<dbReference type="InterPro" id="IPR011009">
    <property type="entry name" value="Kinase-like_dom_sf"/>
</dbReference>
<dbReference type="EC" id="2.7.11.1" evidence="1"/>
<dbReference type="Gene3D" id="3.30.200.20">
    <property type="entry name" value="Phosphorylase Kinase, domain 1"/>
    <property type="match status" value="1"/>
</dbReference>
<dbReference type="CDD" id="cd23823">
    <property type="entry name" value="RWD_GCN2"/>
    <property type="match status" value="1"/>
</dbReference>
<evidence type="ECO:0000256" key="11">
    <source>
        <dbReference type="SAM" id="MobiDB-lite"/>
    </source>
</evidence>
<comment type="catalytic activity">
    <reaction evidence="9">
        <text>L-seryl-[protein] + ATP = O-phospho-L-seryl-[protein] + ADP + H(+)</text>
        <dbReference type="Rhea" id="RHEA:17989"/>
        <dbReference type="Rhea" id="RHEA-COMP:9863"/>
        <dbReference type="Rhea" id="RHEA-COMP:11604"/>
        <dbReference type="ChEBI" id="CHEBI:15378"/>
        <dbReference type="ChEBI" id="CHEBI:29999"/>
        <dbReference type="ChEBI" id="CHEBI:30616"/>
        <dbReference type="ChEBI" id="CHEBI:83421"/>
        <dbReference type="ChEBI" id="CHEBI:456216"/>
        <dbReference type="EC" id="2.7.11.1"/>
    </reaction>
</comment>
<dbReference type="SMART" id="SM00220">
    <property type="entry name" value="S_TKc"/>
    <property type="match status" value="1"/>
</dbReference>
<dbReference type="GO" id="GO:0005634">
    <property type="term" value="C:nucleus"/>
    <property type="evidence" value="ECO:0007669"/>
    <property type="project" value="TreeGrafter"/>
</dbReference>
<evidence type="ECO:0000256" key="4">
    <source>
        <dbReference type="ARBA" id="ARBA00022741"/>
    </source>
</evidence>
<feature type="domain" description="Protein kinase" evidence="12">
    <location>
        <begin position="557"/>
        <end position="865"/>
    </location>
</feature>
<evidence type="ECO:0000313" key="15">
    <source>
        <dbReference type="Proteomes" id="UP000664521"/>
    </source>
</evidence>
<dbReference type="InterPro" id="IPR008271">
    <property type="entry name" value="Ser/Thr_kinase_AS"/>
</dbReference>
<feature type="region of interest" description="Disordered" evidence="11">
    <location>
        <begin position="699"/>
        <end position="720"/>
    </location>
</feature>
<comment type="caution">
    <text evidence="14">The sequence shown here is derived from an EMBL/GenBank/DDBJ whole genome shotgun (WGS) entry which is preliminary data.</text>
</comment>
<evidence type="ECO:0000256" key="2">
    <source>
        <dbReference type="ARBA" id="ARBA00022527"/>
    </source>
</evidence>
<keyword evidence="3" id="KW-0808">Transferase</keyword>
<dbReference type="SUPFAM" id="SSF54495">
    <property type="entry name" value="UBC-like"/>
    <property type="match status" value="1"/>
</dbReference>
<dbReference type="InterPro" id="IPR016135">
    <property type="entry name" value="UBQ-conjugating_enzyme/RWD"/>
</dbReference>
<dbReference type="FunFam" id="3.30.200.20:FF:000379">
    <property type="entry name" value="eIF-2-alpha kinase GCN2"/>
    <property type="match status" value="1"/>
</dbReference>
<evidence type="ECO:0000256" key="1">
    <source>
        <dbReference type="ARBA" id="ARBA00012513"/>
    </source>
</evidence>
<keyword evidence="2" id="KW-0723">Serine/threonine-protein kinase</keyword>
<dbReference type="SMART" id="SM00591">
    <property type="entry name" value="RWD"/>
    <property type="match status" value="1"/>
</dbReference>
<keyword evidence="15" id="KW-1185">Reference proteome</keyword>
<dbReference type="GO" id="GO:0009893">
    <property type="term" value="P:positive regulation of metabolic process"/>
    <property type="evidence" value="ECO:0007669"/>
    <property type="project" value="UniProtKB-ARBA"/>
</dbReference>
<dbReference type="InterPro" id="IPR000719">
    <property type="entry name" value="Prot_kinase_dom"/>
</dbReference>
<dbReference type="AlphaFoldDB" id="A0A8H3G8P8"/>
<dbReference type="PROSITE" id="PS50011">
    <property type="entry name" value="PROTEIN_KINASE_DOM"/>
    <property type="match status" value="2"/>
</dbReference>
<dbReference type="Proteomes" id="UP000664521">
    <property type="component" value="Unassembled WGS sequence"/>
</dbReference>
<keyword evidence="5" id="KW-0418">Kinase</keyword>
<organism evidence="14 15">
    <name type="scientific">Heterodermia speciosa</name>
    <dbReference type="NCBI Taxonomy" id="116794"/>
    <lineage>
        <taxon>Eukaryota</taxon>
        <taxon>Fungi</taxon>
        <taxon>Dikarya</taxon>
        <taxon>Ascomycota</taxon>
        <taxon>Pezizomycotina</taxon>
        <taxon>Lecanoromycetes</taxon>
        <taxon>OSLEUM clade</taxon>
        <taxon>Lecanoromycetidae</taxon>
        <taxon>Caliciales</taxon>
        <taxon>Physciaceae</taxon>
        <taxon>Heterodermia</taxon>
    </lineage>
</organism>
<dbReference type="InterPro" id="IPR006575">
    <property type="entry name" value="RWD_dom"/>
</dbReference>
<evidence type="ECO:0000256" key="9">
    <source>
        <dbReference type="ARBA" id="ARBA00048679"/>
    </source>
</evidence>
<keyword evidence="6 10" id="KW-0067">ATP-binding</keyword>
<dbReference type="PROSITE" id="PS50908">
    <property type="entry name" value="RWD"/>
    <property type="match status" value="1"/>
</dbReference>
<feature type="binding site" evidence="10">
    <location>
        <position position="587"/>
    </location>
    <ligand>
        <name>ATP</name>
        <dbReference type="ChEBI" id="CHEBI:30616"/>
    </ligand>
</feature>